<accession>A0ABQ6DZL5</accession>
<comment type="caution">
    <text evidence="2">The sequence shown here is derived from an EMBL/GenBank/DDBJ whole genome shotgun (WGS) entry which is preliminary data.</text>
</comment>
<proteinExistence type="predicted"/>
<dbReference type="Gene3D" id="1.10.3210.10">
    <property type="entry name" value="Hypothetical protein af1432"/>
    <property type="match status" value="1"/>
</dbReference>
<protein>
    <submittedName>
        <fullName evidence="2">Metal-dependent phosphohydrolase</fullName>
    </submittedName>
</protein>
<dbReference type="InterPro" id="IPR013976">
    <property type="entry name" value="HDOD"/>
</dbReference>
<dbReference type="PROSITE" id="PS51833">
    <property type="entry name" value="HDOD"/>
    <property type="match status" value="1"/>
</dbReference>
<name>A0ABQ6DZL5_9GAMM</name>
<dbReference type="EMBL" id="BSPQ01000004">
    <property type="protein sequence ID" value="GLS90425.1"/>
    <property type="molecule type" value="Genomic_DNA"/>
</dbReference>
<dbReference type="SMART" id="SM00471">
    <property type="entry name" value="HDc"/>
    <property type="match status" value="1"/>
</dbReference>
<dbReference type="PANTHER" id="PTHR33525:SF6">
    <property type="entry name" value="HDOD DOMAIN-CONTAINING PROTEIN"/>
    <property type="match status" value="1"/>
</dbReference>
<evidence type="ECO:0000313" key="2">
    <source>
        <dbReference type="EMBL" id="GLS90425.1"/>
    </source>
</evidence>
<feature type="domain" description="HDOD" evidence="1">
    <location>
        <begin position="48"/>
        <end position="240"/>
    </location>
</feature>
<dbReference type="Proteomes" id="UP001157353">
    <property type="component" value="Unassembled WGS sequence"/>
</dbReference>
<organism evidence="2 3">
    <name type="scientific">Psychromonas marina</name>
    <dbReference type="NCBI Taxonomy" id="88364"/>
    <lineage>
        <taxon>Bacteria</taxon>
        <taxon>Pseudomonadati</taxon>
        <taxon>Pseudomonadota</taxon>
        <taxon>Gammaproteobacteria</taxon>
        <taxon>Alteromonadales</taxon>
        <taxon>Psychromonadaceae</taxon>
        <taxon>Psychromonas</taxon>
    </lineage>
</organism>
<gene>
    <name evidence="2" type="ORF">GCM10007916_14920</name>
</gene>
<sequence length="300" mass="33393">MQKKLSSAFYDAMFGPEQLSTEINAIEEKALNNVRDILNNPVKLSHQIPPLPTVLLELIDTLKNDNATFIDIALVIEKDPSLAIEVLKVANSSLYYTGNGEITSLKKAVSLIGVSGIASISSTILMKKIRPAAPIYYKMFGRQIWMHSMQCAFLCKALAKDEKQDEFDAYFLGLIHDIGKIIIFNCLCEALRSEPPSSSPGTRTFKALMTEMSADISFFIAQEWGLPAIYCDALQAHRNVRSSALATTLYKGNLLSETYLLVKNKGLDDDIIDRLLSKLSVDKQIWIAFIALCPEIEKHV</sequence>
<dbReference type="RefSeq" id="WP_284203552.1">
    <property type="nucleotide sequence ID" value="NZ_BSPQ01000004.1"/>
</dbReference>
<evidence type="ECO:0000259" key="1">
    <source>
        <dbReference type="PROSITE" id="PS51833"/>
    </source>
</evidence>
<dbReference type="InterPro" id="IPR003607">
    <property type="entry name" value="HD/PDEase_dom"/>
</dbReference>
<dbReference type="PANTHER" id="PTHR33525">
    <property type="match status" value="1"/>
</dbReference>
<reference evidence="3" key="1">
    <citation type="journal article" date="2019" name="Int. J. Syst. Evol. Microbiol.">
        <title>The Global Catalogue of Microorganisms (GCM) 10K type strain sequencing project: providing services to taxonomists for standard genome sequencing and annotation.</title>
        <authorList>
            <consortium name="The Broad Institute Genomics Platform"/>
            <consortium name="The Broad Institute Genome Sequencing Center for Infectious Disease"/>
            <person name="Wu L."/>
            <person name="Ma J."/>
        </authorList>
    </citation>
    <scope>NUCLEOTIDE SEQUENCE [LARGE SCALE GENOMIC DNA]</scope>
    <source>
        <strain evidence="3">NBRC 103166</strain>
    </source>
</reference>
<dbReference type="Pfam" id="PF08668">
    <property type="entry name" value="HDOD"/>
    <property type="match status" value="1"/>
</dbReference>
<dbReference type="CDD" id="cd00077">
    <property type="entry name" value="HDc"/>
    <property type="match status" value="1"/>
</dbReference>
<evidence type="ECO:0000313" key="3">
    <source>
        <dbReference type="Proteomes" id="UP001157353"/>
    </source>
</evidence>
<keyword evidence="3" id="KW-1185">Reference proteome</keyword>
<dbReference type="InterPro" id="IPR052340">
    <property type="entry name" value="RNase_Y/CdgJ"/>
</dbReference>
<dbReference type="SUPFAM" id="SSF109604">
    <property type="entry name" value="HD-domain/PDEase-like"/>
    <property type="match status" value="1"/>
</dbReference>